<proteinExistence type="predicted"/>
<feature type="compositionally biased region" description="Acidic residues" evidence="5">
    <location>
        <begin position="929"/>
        <end position="938"/>
    </location>
</feature>
<feature type="region of interest" description="Disordered" evidence="5">
    <location>
        <begin position="919"/>
        <end position="967"/>
    </location>
</feature>
<dbReference type="AlphaFoldDB" id="A0A367KPV7"/>
<dbReference type="Gene3D" id="1.10.510.10">
    <property type="entry name" value="Transferase(Phosphotransferase) domain 1"/>
    <property type="match status" value="1"/>
</dbReference>
<dbReference type="GO" id="GO:0005524">
    <property type="term" value="F:ATP binding"/>
    <property type="evidence" value="ECO:0007669"/>
    <property type="project" value="UniProtKB-UniRule"/>
</dbReference>
<dbReference type="Proteomes" id="UP000253551">
    <property type="component" value="Unassembled WGS sequence"/>
</dbReference>
<dbReference type="InterPro" id="IPR000719">
    <property type="entry name" value="Prot_kinase_dom"/>
</dbReference>
<feature type="compositionally biased region" description="Polar residues" evidence="5">
    <location>
        <begin position="939"/>
        <end position="949"/>
    </location>
</feature>
<evidence type="ECO:0000256" key="3">
    <source>
        <dbReference type="ARBA" id="ARBA00022840"/>
    </source>
</evidence>
<dbReference type="PROSITE" id="PS00108">
    <property type="entry name" value="PROTEIN_KINASE_ST"/>
    <property type="match status" value="1"/>
</dbReference>
<evidence type="ECO:0000256" key="4">
    <source>
        <dbReference type="PROSITE-ProRule" id="PRU10141"/>
    </source>
</evidence>
<dbReference type="Gene3D" id="3.30.200.20">
    <property type="entry name" value="Phosphorylase Kinase, domain 1"/>
    <property type="match status" value="1"/>
</dbReference>
<keyword evidence="8" id="KW-1185">Reference proteome</keyword>
<dbReference type="GO" id="GO:0004674">
    <property type="term" value="F:protein serine/threonine kinase activity"/>
    <property type="evidence" value="ECO:0007669"/>
    <property type="project" value="TreeGrafter"/>
</dbReference>
<reference evidence="7 8" key="1">
    <citation type="journal article" date="2018" name="G3 (Bethesda)">
        <title>Phylogenetic and Phylogenomic Definition of Rhizopus Species.</title>
        <authorList>
            <person name="Gryganskyi A.P."/>
            <person name="Golan J."/>
            <person name="Dolatabadi S."/>
            <person name="Mondo S."/>
            <person name="Robb S."/>
            <person name="Idnurm A."/>
            <person name="Muszewska A."/>
            <person name="Steczkiewicz K."/>
            <person name="Masonjones S."/>
            <person name="Liao H.L."/>
            <person name="Gajdeczka M.T."/>
            <person name="Anike F."/>
            <person name="Vuek A."/>
            <person name="Anishchenko I.M."/>
            <person name="Voigt K."/>
            <person name="de Hoog G.S."/>
            <person name="Smith M.E."/>
            <person name="Heitman J."/>
            <person name="Vilgalys R."/>
            <person name="Stajich J.E."/>
        </authorList>
    </citation>
    <scope>NUCLEOTIDE SEQUENCE [LARGE SCALE GENOMIC DNA]</scope>
    <source>
        <strain evidence="7 8">LSU 92-RS-03</strain>
    </source>
</reference>
<sequence>MDKHEDINTGDIQDFSSTTSTTSSTIVSDEESIAHKLASIDLSRSRYLPQTQAVITTQDDWKITTANQAAHQLFKRDFNNYHVLDLIDSSQHCMLIDQIVKTREEDKSSALISGYPVLIIQDSSNNKASAILWLKEKKSIFIWTFEPVYQSTVKLKIDKQKKTILDVEDSVVDLFDYSASELIQRSINTIIPQFDSSSTLFTGCSQLGATFPVIVNKEEQTDDLRLRITSMPTLTGTIQVNYEGQIEKCQDLTFVKYLFGTTHVLSKPLSDFIPQFSTLLHCLKRDDMLIQGCILNSHICRSLLSHSPLQTTVNRRPSMTTPTGKPLPILVALHRDGTFLEIDLQVQITSRTLLIWIAFDRQAVLYRYGHKPVVLSSSFEPKMVLPHNKGTIDEYEIVDDLGQGAYGIVKLAYLKKDTEKKKVAIKYVYKSRVLVDCWTRDQNLGLVPAEIHVLNTLKKIPHVNCSGMLDYFEDQEHYYVIMDLFGAGMDLFDYIEYKKDGLSETEVKSIFRQIMEAVCHLHQNQIVHRDIKDENVILDLKGGVRLIDFGSATYMTGKQYDTFVGTLDYAAPEILRGQSYTGPPQDIWACGALLYTLIYRENPFYNMEEIMERELRLPFILSQESVDLVSQMLERNPDKRITIEIEHIFDQRQLSEQDFLPVTRYCQLPDYLNLTLYRKIAQEKDQICIKDFRTEWKKLYHVNKVNLLFNLIKKSGCLYISPEDFMSILEAVVVRHPGLKFLSNNTMFQERYNQDHDLSITKKDLFHYNGGTLSERIIHQIMQFGKVPAFPRSVNKDVLTYLDFIWLFMSEIDKSKPVSIEYWNDLIQPETPSQFRLGDLKKNGFIAEKFFDTFLNFDKFQIHDAYQTIYRANHHLNEKRTVAPDLHMMEPFTLGSWDEYSDQEYQALLASDEDDWSVHLTERETKAEIEEESADESDSMPTTPNLQPDEQQKNLQEEEENWIWHSA</sequence>
<dbReference type="GO" id="GO:0005634">
    <property type="term" value="C:nucleus"/>
    <property type="evidence" value="ECO:0007669"/>
    <property type="project" value="TreeGrafter"/>
</dbReference>
<organism evidence="7 8">
    <name type="scientific">Rhizopus stolonifer</name>
    <name type="common">Rhizopus nigricans</name>
    <dbReference type="NCBI Taxonomy" id="4846"/>
    <lineage>
        <taxon>Eukaryota</taxon>
        <taxon>Fungi</taxon>
        <taxon>Fungi incertae sedis</taxon>
        <taxon>Mucoromycota</taxon>
        <taxon>Mucoromycotina</taxon>
        <taxon>Mucoromycetes</taxon>
        <taxon>Mucorales</taxon>
        <taxon>Mucorineae</taxon>
        <taxon>Rhizopodaceae</taxon>
        <taxon>Rhizopus</taxon>
    </lineage>
</organism>
<feature type="compositionally biased region" description="Basic and acidic residues" evidence="5">
    <location>
        <begin position="919"/>
        <end position="928"/>
    </location>
</feature>
<comment type="caution">
    <text evidence="7">The sequence shown here is derived from an EMBL/GenBank/DDBJ whole genome shotgun (WGS) entry which is preliminary data.</text>
</comment>
<evidence type="ECO:0000313" key="8">
    <source>
        <dbReference type="Proteomes" id="UP000253551"/>
    </source>
</evidence>
<dbReference type="OrthoDB" id="10252171at2759"/>
<name>A0A367KPV7_RHIST</name>
<dbReference type="InterPro" id="IPR041534">
    <property type="entry name" value="EF-hand_13"/>
</dbReference>
<dbReference type="Pfam" id="PF00069">
    <property type="entry name" value="Pkinase"/>
    <property type="match status" value="1"/>
</dbReference>
<feature type="binding site" evidence="4">
    <location>
        <position position="426"/>
    </location>
    <ligand>
        <name>ATP</name>
        <dbReference type="ChEBI" id="CHEBI:30616"/>
    </ligand>
</feature>
<dbReference type="PANTHER" id="PTHR24346:SF51">
    <property type="entry name" value="PAS DOMAIN-CONTAINING SERINE_THREONINE-PROTEIN KINASE"/>
    <property type="match status" value="1"/>
</dbReference>
<accession>A0A367KPV7</accession>
<dbReference type="InterPro" id="IPR017441">
    <property type="entry name" value="Protein_kinase_ATP_BS"/>
</dbReference>
<gene>
    <name evidence="7" type="ORF">CU098_009875</name>
</gene>
<keyword evidence="1" id="KW-0479">Metal-binding</keyword>
<evidence type="ECO:0000313" key="7">
    <source>
        <dbReference type="EMBL" id="RCI04228.1"/>
    </source>
</evidence>
<dbReference type="PANTHER" id="PTHR24346">
    <property type="entry name" value="MAP/MICROTUBULE AFFINITY-REGULATING KINASE"/>
    <property type="match status" value="1"/>
</dbReference>
<dbReference type="GO" id="GO:0046872">
    <property type="term" value="F:metal ion binding"/>
    <property type="evidence" value="ECO:0007669"/>
    <property type="project" value="UniProtKB-KW"/>
</dbReference>
<dbReference type="PROSITE" id="PS00107">
    <property type="entry name" value="PROTEIN_KINASE_ATP"/>
    <property type="match status" value="1"/>
</dbReference>
<dbReference type="GO" id="GO:0035556">
    <property type="term" value="P:intracellular signal transduction"/>
    <property type="evidence" value="ECO:0007669"/>
    <property type="project" value="TreeGrafter"/>
</dbReference>
<dbReference type="Gene3D" id="1.10.238.10">
    <property type="entry name" value="EF-hand"/>
    <property type="match status" value="1"/>
</dbReference>
<evidence type="ECO:0000256" key="2">
    <source>
        <dbReference type="ARBA" id="ARBA00022741"/>
    </source>
</evidence>
<keyword evidence="3 4" id="KW-0067">ATP-binding</keyword>
<evidence type="ECO:0000256" key="5">
    <source>
        <dbReference type="SAM" id="MobiDB-lite"/>
    </source>
</evidence>
<feature type="domain" description="Protein kinase" evidence="6">
    <location>
        <begin position="395"/>
        <end position="660"/>
    </location>
</feature>
<keyword evidence="2 4" id="KW-0547">Nucleotide-binding</keyword>
<evidence type="ECO:0000256" key="1">
    <source>
        <dbReference type="ARBA" id="ARBA00022723"/>
    </source>
</evidence>
<dbReference type="SUPFAM" id="SSF56112">
    <property type="entry name" value="Protein kinase-like (PK-like)"/>
    <property type="match status" value="1"/>
</dbReference>
<dbReference type="GO" id="GO:0005829">
    <property type="term" value="C:cytosol"/>
    <property type="evidence" value="ECO:0007669"/>
    <property type="project" value="TreeGrafter"/>
</dbReference>
<dbReference type="SMART" id="SM00220">
    <property type="entry name" value="S_TKc"/>
    <property type="match status" value="1"/>
</dbReference>
<dbReference type="InterPro" id="IPR011009">
    <property type="entry name" value="Kinase-like_dom_sf"/>
</dbReference>
<dbReference type="PROSITE" id="PS50011">
    <property type="entry name" value="PROTEIN_KINASE_DOM"/>
    <property type="match status" value="1"/>
</dbReference>
<feature type="region of interest" description="Disordered" evidence="5">
    <location>
        <begin position="1"/>
        <end position="23"/>
    </location>
</feature>
<dbReference type="FunFam" id="1.10.510.10:FF:000320">
    <property type="entry name" value="Serine/threonine protein kinase"/>
    <property type="match status" value="1"/>
</dbReference>
<dbReference type="GO" id="GO:0045719">
    <property type="term" value="P:negative regulation of glycogen biosynthetic process"/>
    <property type="evidence" value="ECO:0007669"/>
    <property type="project" value="TreeGrafter"/>
</dbReference>
<dbReference type="EMBL" id="PJQM01000746">
    <property type="protein sequence ID" value="RCI04228.1"/>
    <property type="molecule type" value="Genomic_DNA"/>
</dbReference>
<dbReference type="InterPro" id="IPR008271">
    <property type="entry name" value="Ser/Thr_kinase_AS"/>
</dbReference>
<dbReference type="Pfam" id="PF17958">
    <property type="entry name" value="EF-hand_13"/>
    <property type="match status" value="1"/>
</dbReference>
<dbReference type="STRING" id="4846.A0A367KPV7"/>
<protein>
    <recommendedName>
        <fullName evidence="6">Protein kinase domain-containing protein</fullName>
    </recommendedName>
</protein>
<evidence type="ECO:0000259" key="6">
    <source>
        <dbReference type="PROSITE" id="PS50011"/>
    </source>
</evidence>